<evidence type="ECO:0000313" key="3">
    <source>
        <dbReference type="Proteomes" id="UP001499979"/>
    </source>
</evidence>
<sequence>MSIALVGCAALEDRDLARTRHDLGSINLGWPLPWIEQDQRSQDPPLPHRMGLVSPWENPTGMSLPALAGNVLLVFAALALVGLMLAAVLHALARRVRGLGQREV</sequence>
<evidence type="ECO:0000256" key="1">
    <source>
        <dbReference type="SAM" id="Phobius"/>
    </source>
</evidence>
<evidence type="ECO:0000313" key="2">
    <source>
        <dbReference type="EMBL" id="GAA1141935.1"/>
    </source>
</evidence>
<organism evidence="2 3">
    <name type="scientific">Nocardioides aquiterrae</name>
    <dbReference type="NCBI Taxonomy" id="203799"/>
    <lineage>
        <taxon>Bacteria</taxon>
        <taxon>Bacillati</taxon>
        <taxon>Actinomycetota</taxon>
        <taxon>Actinomycetes</taxon>
        <taxon>Propionibacteriales</taxon>
        <taxon>Nocardioidaceae</taxon>
        <taxon>Nocardioides</taxon>
    </lineage>
</organism>
<keyword evidence="3" id="KW-1185">Reference proteome</keyword>
<gene>
    <name evidence="2" type="ORF">GCM10009606_21760</name>
</gene>
<proteinExistence type="predicted"/>
<dbReference type="Proteomes" id="UP001499979">
    <property type="component" value="Unassembled WGS sequence"/>
</dbReference>
<comment type="caution">
    <text evidence="2">The sequence shown here is derived from an EMBL/GenBank/DDBJ whole genome shotgun (WGS) entry which is preliminary data.</text>
</comment>
<protein>
    <submittedName>
        <fullName evidence="2">Uncharacterized protein</fullName>
    </submittedName>
</protein>
<name>A0ABN1UE04_9ACTN</name>
<accession>A0ABN1UE04</accession>
<keyword evidence="1" id="KW-0812">Transmembrane</keyword>
<keyword evidence="1" id="KW-0472">Membrane</keyword>
<dbReference type="EMBL" id="BAAAJE010000007">
    <property type="protein sequence ID" value="GAA1141935.1"/>
    <property type="molecule type" value="Genomic_DNA"/>
</dbReference>
<reference evidence="2 3" key="1">
    <citation type="journal article" date="2019" name="Int. J. Syst. Evol. Microbiol.">
        <title>The Global Catalogue of Microorganisms (GCM) 10K type strain sequencing project: providing services to taxonomists for standard genome sequencing and annotation.</title>
        <authorList>
            <consortium name="The Broad Institute Genomics Platform"/>
            <consortium name="The Broad Institute Genome Sequencing Center for Infectious Disease"/>
            <person name="Wu L."/>
            <person name="Ma J."/>
        </authorList>
    </citation>
    <scope>NUCLEOTIDE SEQUENCE [LARGE SCALE GENOMIC DNA]</scope>
    <source>
        <strain evidence="2 3">JCM 11813</strain>
    </source>
</reference>
<feature type="transmembrane region" description="Helical" evidence="1">
    <location>
        <begin position="71"/>
        <end position="93"/>
    </location>
</feature>
<keyword evidence="1" id="KW-1133">Transmembrane helix</keyword>